<dbReference type="Pfam" id="PF01547">
    <property type="entry name" value="SBP_bac_1"/>
    <property type="match status" value="1"/>
</dbReference>
<evidence type="ECO:0000313" key="7">
    <source>
        <dbReference type="Proteomes" id="UP001597120"/>
    </source>
</evidence>
<dbReference type="Proteomes" id="UP001597120">
    <property type="component" value="Unassembled WGS sequence"/>
</dbReference>
<proteinExistence type="predicted"/>
<dbReference type="InterPro" id="IPR050490">
    <property type="entry name" value="Bact_solute-bd_prot1"/>
</dbReference>
<evidence type="ECO:0000256" key="3">
    <source>
        <dbReference type="ARBA" id="ARBA00023136"/>
    </source>
</evidence>
<dbReference type="InterPro" id="IPR006059">
    <property type="entry name" value="SBP"/>
</dbReference>
<evidence type="ECO:0000313" key="6">
    <source>
        <dbReference type="EMBL" id="MFD0871449.1"/>
    </source>
</evidence>
<dbReference type="CDD" id="cd13580">
    <property type="entry name" value="PBP2_AlgQ_like_1"/>
    <property type="match status" value="1"/>
</dbReference>
<dbReference type="EMBL" id="JBHTIU010000081">
    <property type="protein sequence ID" value="MFD0871449.1"/>
    <property type="molecule type" value="Genomic_DNA"/>
</dbReference>
<evidence type="ECO:0000256" key="5">
    <source>
        <dbReference type="ARBA" id="ARBA00023288"/>
    </source>
</evidence>
<comment type="caution">
    <text evidence="6">The sequence shown here is derived from an EMBL/GenBank/DDBJ whole genome shotgun (WGS) entry which is preliminary data.</text>
</comment>
<reference evidence="7" key="1">
    <citation type="journal article" date="2019" name="Int. J. Syst. Evol. Microbiol.">
        <title>The Global Catalogue of Microorganisms (GCM) 10K type strain sequencing project: providing services to taxonomists for standard genome sequencing and annotation.</title>
        <authorList>
            <consortium name="The Broad Institute Genomics Platform"/>
            <consortium name="The Broad Institute Genome Sequencing Center for Infectious Disease"/>
            <person name="Wu L."/>
            <person name="Ma J."/>
        </authorList>
    </citation>
    <scope>NUCLEOTIDE SEQUENCE [LARGE SCALE GENOMIC DNA]</scope>
    <source>
        <strain evidence="7">CCUG 57263</strain>
    </source>
</reference>
<dbReference type="SUPFAM" id="SSF53850">
    <property type="entry name" value="Periplasmic binding protein-like II"/>
    <property type="match status" value="1"/>
</dbReference>
<protein>
    <submittedName>
        <fullName evidence="6">Extracellular solute-binding protein</fullName>
    </submittedName>
</protein>
<evidence type="ECO:0000256" key="2">
    <source>
        <dbReference type="ARBA" id="ARBA00022729"/>
    </source>
</evidence>
<dbReference type="PANTHER" id="PTHR43649:SF33">
    <property type="entry name" value="POLYGALACTURONAN_RHAMNOGALACTURONAN-BINDING PROTEIN YTCQ"/>
    <property type="match status" value="1"/>
</dbReference>
<name>A0ABW3DFY0_9BACL</name>
<organism evidence="6 7">
    <name type="scientific">Paenibacillus residui</name>
    <dbReference type="NCBI Taxonomy" id="629724"/>
    <lineage>
        <taxon>Bacteria</taxon>
        <taxon>Bacillati</taxon>
        <taxon>Bacillota</taxon>
        <taxon>Bacilli</taxon>
        <taxon>Bacillales</taxon>
        <taxon>Paenibacillaceae</taxon>
        <taxon>Paenibacillus</taxon>
    </lineage>
</organism>
<sequence length="508" mass="57069">MKNRSVSRLSRLIILVSAAGWILMASVSCSLLPTGKEGRRDKDGSPLPSKIRIVISSMGLTFPNGLNENNNPYLDYIEQSTNLDVEVILPPVDAYQEMLNVIMASGDLPDMLNTSNPGFLSNYVKKNALMPLDDYIDKYGADLKRLIPQEAWDQVTFDGKIYAIPSLNEVKGTEIMYVRKDWLDKHGLKPPRTLDEYVEVMRAFAGNNPDGSISGAVGLSITENLGRTAPFFGAFGTQKNAWYERNGELIYSGILPETKEALAFLAELYREKLLDQEFPLNKTKTLEEKIISGKVGLFSAAWFDTRGPIEQNRKLDPTAEWIPLEYPTGRDGHRGTYTTSIVRSYNVIPAASSNPEGVVAFLNFIAGEGHKTLKLGFENEVWTKKDGKMISNFEEHNKQQYRGIYGALCDTVELSVSKDRLDSLGEHFHLWDNIEQIHANLIKNEFDAAPTPAMGKYNAKLQQLMDETFTKIVVGTVPLDAFDDFVEKWKLEGGNEITQEVNEWYKNK</sequence>
<keyword evidence="7" id="KW-1185">Reference proteome</keyword>
<keyword evidence="3" id="KW-0472">Membrane</keyword>
<evidence type="ECO:0000256" key="4">
    <source>
        <dbReference type="ARBA" id="ARBA00023139"/>
    </source>
</evidence>
<keyword evidence="5" id="KW-0449">Lipoprotein</keyword>
<evidence type="ECO:0000256" key="1">
    <source>
        <dbReference type="ARBA" id="ARBA00022475"/>
    </source>
</evidence>
<accession>A0ABW3DFY0</accession>
<keyword evidence="1" id="KW-1003">Cell membrane</keyword>
<dbReference type="Gene3D" id="3.40.190.10">
    <property type="entry name" value="Periplasmic binding protein-like II"/>
    <property type="match status" value="2"/>
</dbReference>
<dbReference type="PROSITE" id="PS51257">
    <property type="entry name" value="PROKAR_LIPOPROTEIN"/>
    <property type="match status" value="1"/>
</dbReference>
<dbReference type="RefSeq" id="WP_379290482.1">
    <property type="nucleotide sequence ID" value="NZ_JBHTIU010000081.1"/>
</dbReference>
<keyword evidence="2" id="KW-0732">Signal</keyword>
<gene>
    <name evidence="6" type="ORF">ACFQ03_20120</name>
</gene>
<dbReference type="PANTHER" id="PTHR43649">
    <property type="entry name" value="ARABINOSE-BINDING PROTEIN-RELATED"/>
    <property type="match status" value="1"/>
</dbReference>
<keyword evidence="4" id="KW-0564">Palmitate</keyword>